<evidence type="ECO:0008006" key="3">
    <source>
        <dbReference type="Google" id="ProtNLM"/>
    </source>
</evidence>
<proteinExistence type="predicted"/>
<sequence>MLTKNAQEFRNFLRSQNIELEFFEGNNGETIVETVQSLNSGLKLRMVIIFGEDDGIVSMYGLDFVSAINPARKNYIYELLNELNKKYTYYKYILDKDTIRIETHAVFSDNFNPHVVMTQLIGMMRLVESDYPELMRVIWA</sequence>
<name>I7J4I9_9CLOT</name>
<comment type="caution">
    <text evidence="1">The sequence shown here is derived from an EMBL/GenBank/DDBJ whole genome shotgun (WGS) entry which is preliminary data.</text>
</comment>
<gene>
    <name evidence="1" type="ORF">CAAU_0557</name>
</gene>
<keyword evidence="2" id="KW-1185">Reference proteome</keyword>
<dbReference type="RefSeq" id="WP_008907921.1">
    <property type="nucleotide sequence ID" value="NZ_CAKP01000023.1"/>
</dbReference>
<dbReference type="OrthoDB" id="2053303at2"/>
<organism evidence="1 2">
    <name type="scientific">Caloramator australicus RC3</name>
    <dbReference type="NCBI Taxonomy" id="857293"/>
    <lineage>
        <taxon>Bacteria</taxon>
        <taxon>Bacillati</taxon>
        <taxon>Bacillota</taxon>
        <taxon>Clostridia</taxon>
        <taxon>Eubacteriales</taxon>
        <taxon>Clostridiaceae</taxon>
        <taxon>Caloramator</taxon>
    </lineage>
</organism>
<dbReference type="Proteomes" id="UP000007652">
    <property type="component" value="Unassembled WGS sequence"/>
</dbReference>
<dbReference type="AlphaFoldDB" id="I7J4I9"/>
<accession>I7J4I9</accession>
<reference evidence="1 2" key="1">
    <citation type="journal article" date="2011" name="J. Bacteriol.">
        <title>Draft genome sequence of Caloramator australicus strain RC3T, a thermoanaerobe from the Great Artesian Basin of Australia.</title>
        <authorList>
            <person name="Ogg C.D."/>
            <person name="Patel B.K.C."/>
        </authorList>
    </citation>
    <scope>NUCLEOTIDE SEQUENCE [LARGE SCALE GENOMIC DNA]</scope>
    <source>
        <strain evidence="1 2">RC3</strain>
    </source>
</reference>
<dbReference type="EMBL" id="CAKP01000023">
    <property type="protein sequence ID" value="CCJ32641.1"/>
    <property type="molecule type" value="Genomic_DNA"/>
</dbReference>
<dbReference type="STRING" id="857293.CAAU_0557"/>
<evidence type="ECO:0000313" key="1">
    <source>
        <dbReference type="EMBL" id="CCJ32641.1"/>
    </source>
</evidence>
<evidence type="ECO:0000313" key="2">
    <source>
        <dbReference type="Proteomes" id="UP000007652"/>
    </source>
</evidence>
<dbReference type="eggNOG" id="ENOG5033ACD">
    <property type="taxonomic scope" value="Bacteria"/>
</dbReference>
<protein>
    <recommendedName>
        <fullName evidence="3">Sensory transduction regulator</fullName>
    </recommendedName>
</protein>